<dbReference type="InterPro" id="IPR036780">
    <property type="entry name" value="PG1857-like_sf"/>
</dbReference>
<feature type="region of interest" description="Disordered" evidence="1">
    <location>
        <begin position="1"/>
        <end position="23"/>
    </location>
</feature>
<sequence>MTMRTATIPTEIKAASKREQSQARLSSAERELARAMLKVLMNHIYELQKGVRQMVLFTCDKRYGDQTIERLESQGIPYVLQPAGQKNLNVYFGRRECLEAIRLIVTRPLNQLTPEEDFILGTMLGYDLCAQCERYCKRKNGCKGDCDGKCIKKN</sequence>
<gene>
    <name evidence="3" type="ORF">SAMN04487901_1079</name>
</gene>
<feature type="domain" description="DUF2023" evidence="2">
    <location>
        <begin position="38"/>
        <end position="138"/>
    </location>
</feature>
<feature type="compositionally biased region" description="Basic and acidic residues" evidence="1">
    <location>
        <begin position="14"/>
        <end position="23"/>
    </location>
</feature>
<keyword evidence="4" id="KW-1185">Reference proteome</keyword>
<evidence type="ECO:0000259" key="2">
    <source>
        <dbReference type="Pfam" id="PF09633"/>
    </source>
</evidence>
<dbReference type="Proteomes" id="UP000198779">
    <property type="component" value="Unassembled WGS sequence"/>
</dbReference>
<dbReference type="InterPro" id="IPR018594">
    <property type="entry name" value="DUF2023"/>
</dbReference>
<dbReference type="SUPFAM" id="SSF160448">
    <property type="entry name" value="PG1857-like"/>
    <property type="match status" value="1"/>
</dbReference>
<dbReference type="Pfam" id="PF09633">
    <property type="entry name" value="DUF2023"/>
    <property type="match status" value="1"/>
</dbReference>
<reference evidence="4" key="1">
    <citation type="submission" date="2016-10" db="EMBL/GenBank/DDBJ databases">
        <authorList>
            <person name="Varghese N."/>
            <person name="Submissions S."/>
        </authorList>
    </citation>
    <scope>NUCLEOTIDE SEQUENCE [LARGE SCALE GENOMIC DNA]</scope>
    <source>
        <strain evidence="4">BP1-148</strain>
    </source>
</reference>
<proteinExistence type="predicted"/>
<dbReference type="STRING" id="645274.SAMN04487901_1079"/>
<evidence type="ECO:0000313" key="3">
    <source>
        <dbReference type="EMBL" id="SDG65590.1"/>
    </source>
</evidence>
<dbReference type="Gene3D" id="3.30.2190.10">
    <property type="entry name" value="PG1857-like"/>
    <property type="match status" value="1"/>
</dbReference>
<dbReference type="AlphaFoldDB" id="A0A1G7W344"/>
<accession>A0A1G7W344</accession>
<evidence type="ECO:0000313" key="4">
    <source>
        <dbReference type="Proteomes" id="UP000198779"/>
    </source>
</evidence>
<name>A0A1G7W344_9BACT</name>
<organism evidence="3 4">
    <name type="scientific">Prevotella communis</name>
    <dbReference type="NCBI Taxonomy" id="2913614"/>
    <lineage>
        <taxon>Bacteria</taxon>
        <taxon>Pseudomonadati</taxon>
        <taxon>Bacteroidota</taxon>
        <taxon>Bacteroidia</taxon>
        <taxon>Bacteroidales</taxon>
        <taxon>Prevotellaceae</taxon>
        <taxon>Prevotella</taxon>
    </lineage>
</organism>
<dbReference type="EMBL" id="FNCQ01000007">
    <property type="protein sequence ID" value="SDG65590.1"/>
    <property type="molecule type" value="Genomic_DNA"/>
</dbReference>
<protein>
    <recommendedName>
        <fullName evidence="2">DUF2023 domain-containing protein</fullName>
    </recommendedName>
</protein>
<evidence type="ECO:0000256" key="1">
    <source>
        <dbReference type="SAM" id="MobiDB-lite"/>
    </source>
</evidence>